<organism evidence="6 7">
    <name type="scientific">Bordetella bronchiseptica 253</name>
    <dbReference type="NCBI Taxonomy" id="568707"/>
    <lineage>
        <taxon>Bacteria</taxon>
        <taxon>Pseudomonadati</taxon>
        <taxon>Pseudomonadota</taxon>
        <taxon>Betaproteobacteria</taxon>
        <taxon>Burkholderiales</taxon>
        <taxon>Alcaligenaceae</taxon>
        <taxon>Bordetella</taxon>
    </lineage>
</organism>
<evidence type="ECO:0000256" key="2">
    <source>
        <dbReference type="ARBA" id="ARBA00022723"/>
    </source>
</evidence>
<keyword evidence="4" id="KW-0862">Zinc</keyword>
<dbReference type="GO" id="GO:0016788">
    <property type="term" value="F:hydrolase activity, acting on ester bonds"/>
    <property type="evidence" value="ECO:0007669"/>
    <property type="project" value="InterPro"/>
</dbReference>
<dbReference type="Gene3D" id="3.40.630.10">
    <property type="entry name" value="Zn peptidases"/>
    <property type="match status" value="1"/>
</dbReference>
<evidence type="ECO:0000259" key="5">
    <source>
        <dbReference type="Pfam" id="PF24827"/>
    </source>
</evidence>
<name>A0A0C6PBQ8_BORBO</name>
<proteinExistence type="predicted"/>
<dbReference type="Proteomes" id="UP000007564">
    <property type="component" value="Chromosome"/>
</dbReference>
<dbReference type="OrthoDB" id="6794856at2"/>
<keyword evidence="2" id="KW-0479">Metal-binding</keyword>
<keyword evidence="3" id="KW-0378">Hydrolase</keyword>
<dbReference type="GeneID" id="56476908"/>
<gene>
    <name evidence="6" type="ORF">BN112_3830</name>
</gene>
<dbReference type="RefSeq" id="WP_003815319.1">
    <property type="nucleotide sequence ID" value="NC_019382.1"/>
</dbReference>
<dbReference type="AlphaFoldDB" id="A0A0C6PBQ8"/>
<dbReference type="InterPro" id="IPR055438">
    <property type="entry name" value="AstE_AspA_cat"/>
</dbReference>
<dbReference type="GO" id="GO:0005829">
    <property type="term" value="C:cytosol"/>
    <property type="evidence" value="ECO:0007669"/>
    <property type="project" value="TreeGrafter"/>
</dbReference>
<reference evidence="6 7" key="1">
    <citation type="journal article" date="2012" name="BMC Genomics">
        <title>Comparative genomics of the classical Bordetella subspecies: the evolution and exchange of virulence-associated diversity amongst closely related pathogens.</title>
        <authorList>
            <person name="Park J."/>
            <person name="Zhang Y."/>
            <person name="Buboltz A.M."/>
            <person name="Zhang X."/>
            <person name="Schuster S.C."/>
            <person name="Ahuja U."/>
            <person name="Liu M."/>
            <person name="Miller J.F."/>
            <person name="Sebaihia M."/>
            <person name="Bentley S.D."/>
            <person name="Parkhill J."/>
            <person name="Harvill E.T."/>
        </authorList>
    </citation>
    <scope>NUCLEOTIDE SEQUENCE [LARGE SCALE GENOMIC DNA]</scope>
    <source>
        <strain evidence="6 7">253</strain>
    </source>
</reference>
<dbReference type="PANTHER" id="PTHR15162">
    <property type="entry name" value="ASPARTOACYLASE"/>
    <property type="match status" value="1"/>
</dbReference>
<dbReference type="InterPro" id="IPR050178">
    <property type="entry name" value="AspA/AstE_fam"/>
</dbReference>
<dbReference type="HOGENOM" id="CLU_056327_0_0_4"/>
<dbReference type="SUPFAM" id="SSF53187">
    <property type="entry name" value="Zn-dependent exopeptidases"/>
    <property type="match status" value="1"/>
</dbReference>
<feature type="domain" description="Succinylglutamate desuccinylase/Aspartoacylase catalytic" evidence="5">
    <location>
        <begin position="66"/>
        <end position="172"/>
    </location>
</feature>
<evidence type="ECO:0000256" key="3">
    <source>
        <dbReference type="ARBA" id="ARBA00022801"/>
    </source>
</evidence>
<dbReference type="EMBL" id="HE965806">
    <property type="protein sequence ID" value="CCJ55744.1"/>
    <property type="molecule type" value="Genomic_DNA"/>
</dbReference>
<evidence type="ECO:0000313" key="6">
    <source>
        <dbReference type="EMBL" id="CCJ55744.1"/>
    </source>
</evidence>
<evidence type="ECO:0000256" key="4">
    <source>
        <dbReference type="ARBA" id="ARBA00022833"/>
    </source>
</evidence>
<sequence length="347" mass="37668">MRRPYAFQRAVVVTPIQFEPLSGVAMSPPPAVAAVRPFELACPRLDAERVGNGATPGVWHFDAGLPGRHVLLTALIHGNELCGAWALKDALAAGLRPRRGKLTLAFCNLAAFDRFDPLNYAPARFVDEDMNRVWSADKLAAPDTQERRRARALLPWVEQADWLLDFHSMSNADEPLQLTGTQPRNIELALKLGNPAHLVADAGHAAGVRLRDYGRFGAEGENGTRSLLIECGFHGAPASRTVARDILARFLLEAGTLAADDIPPGWLADAAPRQRALRVTHAVAARSADFRFAQPWQGLERIARAGTVIGWSDGEPVATPYDDCVLIMPSLANLRPGVTVVRLAQPI</sequence>
<dbReference type="GO" id="GO:0046872">
    <property type="term" value="F:metal ion binding"/>
    <property type="evidence" value="ECO:0007669"/>
    <property type="project" value="UniProtKB-KW"/>
</dbReference>
<dbReference type="Pfam" id="PF24827">
    <property type="entry name" value="AstE_AspA_cat"/>
    <property type="match status" value="1"/>
</dbReference>
<dbReference type="PANTHER" id="PTHR15162:SF7">
    <property type="entry name" value="SUCCINYLGLUTAMATE DESUCCINYLASE"/>
    <property type="match status" value="1"/>
</dbReference>
<comment type="cofactor">
    <cofactor evidence="1">
        <name>Zn(2+)</name>
        <dbReference type="ChEBI" id="CHEBI:29105"/>
    </cofactor>
</comment>
<evidence type="ECO:0000313" key="7">
    <source>
        <dbReference type="Proteomes" id="UP000007564"/>
    </source>
</evidence>
<accession>A0A0C6PBQ8</accession>
<protein>
    <recommendedName>
        <fullName evidence="5">Succinylglutamate desuccinylase/Aspartoacylase catalytic domain-containing protein</fullName>
    </recommendedName>
</protein>
<evidence type="ECO:0000256" key="1">
    <source>
        <dbReference type="ARBA" id="ARBA00001947"/>
    </source>
</evidence>
<dbReference type="KEGG" id="bbh:BN112_3830"/>